<evidence type="ECO:0000256" key="1">
    <source>
        <dbReference type="SAM" id="MobiDB-lite"/>
    </source>
</evidence>
<sequence length="174" mass="18992">MPTTSCPHHGPPRRVRGCSPLPSWWTTRPHSKPPHPTRPRLARGRPLRPPQLRRTAWPARRSRNSGGRAKLSDSSTRRSSSARGYPNCASRAITPSTSSSGTEAPLVTPTVLTPSNQSGSISSALSTRRACLAPASRATSTRRTELDEFCEPTTITRSECLAMSFTADCRFWVA</sequence>
<evidence type="ECO:0000313" key="3">
    <source>
        <dbReference type="Proteomes" id="UP000000936"/>
    </source>
</evidence>
<organism evidence="2 3">
    <name type="scientific">Propionibacterium freudenreichii subsp. shermanii (strain ATCC 9614 / DSM 4902 / CIP 103027 / NCIMB 8099 / CIRM-BIA1)</name>
    <dbReference type="NCBI Taxonomy" id="754252"/>
    <lineage>
        <taxon>Bacteria</taxon>
        <taxon>Bacillati</taxon>
        <taxon>Actinomycetota</taxon>
        <taxon>Actinomycetes</taxon>
        <taxon>Propionibacteriales</taxon>
        <taxon>Propionibacteriaceae</taxon>
        <taxon>Propionibacterium</taxon>
    </lineage>
</organism>
<dbReference type="AlphaFoldDB" id="D7GF96"/>
<keyword evidence="3" id="KW-1185">Reference proteome</keyword>
<dbReference type="EMBL" id="FN806773">
    <property type="protein sequence ID" value="CBL57207.1"/>
    <property type="molecule type" value="Genomic_DNA"/>
</dbReference>
<reference evidence="2 3" key="1">
    <citation type="journal article" date="2010" name="PLoS ONE">
        <title>The complete genome of Propionibacterium freudenreichii CIRM-BIA1, a hardy actinobacterium with food and probiotic applications.</title>
        <authorList>
            <person name="Falentin H."/>
            <person name="Deutsch S.M."/>
            <person name="Jan G."/>
            <person name="Loux V."/>
            <person name="Thierry A."/>
            <person name="Parayre S."/>
            <person name="Maillard M.B."/>
            <person name="Dherbecourt J."/>
            <person name="Cousin F.J."/>
            <person name="Jardin J."/>
            <person name="Siguier P."/>
            <person name="Couloux A."/>
            <person name="Barbe V."/>
            <person name="Vacherie B."/>
            <person name="Wincker P."/>
            <person name="Gibrat J.F."/>
            <person name="Gaillardin C."/>
            <person name="Lortal S."/>
        </authorList>
    </citation>
    <scope>NUCLEOTIDE SEQUENCE [LARGE SCALE GENOMIC DNA]</scope>
    <source>
        <strain evidence="3">ATCC 9614 / DSM 4902 / CIP 103027 / NCIMB 8099 / CIRM-BIA1</strain>
    </source>
</reference>
<dbReference type="STRING" id="754252.PFREUD_16960"/>
<name>D7GF96_PROFC</name>
<feature type="compositionally biased region" description="Polar residues" evidence="1">
    <location>
        <begin position="110"/>
        <end position="120"/>
    </location>
</feature>
<feature type="region of interest" description="Disordered" evidence="1">
    <location>
        <begin position="1"/>
        <end position="120"/>
    </location>
</feature>
<feature type="compositionally biased region" description="Low complexity" evidence="1">
    <location>
        <begin position="72"/>
        <end position="83"/>
    </location>
</feature>
<gene>
    <name evidence="2" type="ordered locus">PFREUD_16960</name>
</gene>
<dbReference type="Proteomes" id="UP000000936">
    <property type="component" value="Chromosome"/>
</dbReference>
<accession>D7GF96</accession>
<evidence type="ECO:0000313" key="2">
    <source>
        <dbReference type="EMBL" id="CBL57207.1"/>
    </source>
</evidence>
<protein>
    <submittedName>
        <fullName evidence="2">Uncharacterized protein</fullName>
    </submittedName>
</protein>
<feature type="compositionally biased region" description="Polar residues" evidence="1">
    <location>
        <begin position="93"/>
        <end position="102"/>
    </location>
</feature>
<feature type="compositionally biased region" description="Basic residues" evidence="1">
    <location>
        <begin position="29"/>
        <end position="46"/>
    </location>
</feature>
<dbReference type="KEGG" id="pfr:PFREUD_16960"/>
<dbReference type="HOGENOM" id="CLU_1538714_0_0_11"/>
<proteinExistence type="predicted"/>